<sequence>MAPSDIINVEFGALDSAAQSLTTKAGALNTAMDALQTSLSPIKETWYASGSSAGEAAQASETRLRTAIADVIEVINRFSTKVSNASVIQRDLENRNRDLFA</sequence>
<keyword evidence="2" id="KW-1185">Reference proteome</keyword>
<dbReference type="Proteomes" id="UP001183643">
    <property type="component" value="Unassembled WGS sequence"/>
</dbReference>
<dbReference type="AlphaFoldDB" id="A0AAE4C9A4"/>
<protein>
    <submittedName>
        <fullName evidence="1">Uncharacterized protein YukE</fullName>
    </submittedName>
</protein>
<dbReference type="Gene3D" id="1.10.287.1060">
    <property type="entry name" value="ESAT-6-like"/>
    <property type="match status" value="1"/>
</dbReference>
<comment type="caution">
    <text evidence="1">The sequence shown here is derived from an EMBL/GenBank/DDBJ whole genome shotgun (WGS) entry which is preliminary data.</text>
</comment>
<proteinExistence type="predicted"/>
<dbReference type="EMBL" id="JAVDYB010000001">
    <property type="protein sequence ID" value="MDR7275562.1"/>
    <property type="molecule type" value="Genomic_DNA"/>
</dbReference>
<name>A0AAE4C9A4_9ACTN</name>
<evidence type="ECO:0000313" key="1">
    <source>
        <dbReference type="EMBL" id="MDR7275562.1"/>
    </source>
</evidence>
<gene>
    <name evidence="1" type="ORF">J2S41_002340</name>
</gene>
<dbReference type="SUPFAM" id="SSF140453">
    <property type="entry name" value="EsxAB dimer-like"/>
    <property type="match status" value="1"/>
</dbReference>
<reference evidence="1" key="1">
    <citation type="submission" date="2023-07" db="EMBL/GenBank/DDBJ databases">
        <title>Sequencing the genomes of 1000 actinobacteria strains.</title>
        <authorList>
            <person name="Klenk H.-P."/>
        </authorList>
    </citation>
    <scope>NUCLEOTIDE SEQUENCE</scope>
    <source>
        <strain evidence="1">DSM 44707</strain>
    </source>
</reference>
<organism evidence="1 2">
    <name type="scientific">Catenuloplanes atrovinosus</name>
    <dbReference type="NCBI Taxonomy" id="137266"/>
    <lineage>
        <taxon>Bacteria</taxon>
        <taxon>Bacillati</taxon>
        <taxon>Actinomycetota</taxon>
        <taxon>Actinomycetes</taxon>
        <taxon>Micromonosporales</taxon>
        <taxon>Micromonosporaceae</taxon>
        <taxon>Catenuloplanes</taxon>
    </lineage>
</organism>
<dbReference type="InterPro" id="IPR036689">
    <property type="entry name" value="ESAT-6-like_sf"/>
</dbReference>
<accession>A0AAE4C9A4</accession>
<evidence type="ECO:0000313" key="2">
    <source>
        <dbReference type="Proteomes" id="UP001183643"/>
    </source>
</evidence>
<dbReference type="RefSeq" id="WP_310366671.1">
    <property type="nucleotide sequence ID" value="NZ_JAVDYB010000001.1"/>
</dbReference>